<dbReference type="InterPro" id="IPR000780">
    <property type="entry name" value="CheR_MeTrfase"/>
</dbReference>
<dbReference type="PANTHER" id="PTHR24422">
    <property type="entry name" value="CHEMOTAXIS PROTEIN METHYLTRANSFERASE"/>
    <property type="match status" value="1"/>
</dbReference>
<dbReference type="PROSITE" id="PS50123">
    <property type="entry name" value="CHER"/>
    <property type="match status" value="1"/>
</dbReference>
<keyword evidence="13" id="KW-0157">Chromophore</keyword>
<feature type="domain" description="PAC" evidence="19">
    <location>
        <begin position="786"/>
        <end position="839"/>
    </location>
</feature>
<keyword evidence="15" id="KW-0145">Chemotaxis</keyword>
<evidence type="ECO:0000259" key="21">
    <source>
        <dbReference type="PROSITE" id="PS50123"/>
    </source>
</evidence>
<accession>A0ABS4QZG8</accession>
<dbReference type="GO" id="GO:0032259">
    <property type="term" value="P:methylation"/>
    <property type="evidence" value="ECO:0007669"/>
    <property type="project" value="UniProtKB-KW"/>
</dbReference>
<evidence type="ECO:0000313" key="23">
    <source>
        <dbReference type="Proteomes" id="UP000730739"/>
    </source>
</evidence>
<keyword evidence="7" id="KW-0285">Flavoprotein</keyword>
<evidence type="ECO:0000256" key="4">
    <source>
        <dbReference type="ARBA" id="ARBA00022543"/>
    </source>
</evidence>
<dbReference type="Gene3D" id="3.30.450.20">
    <property type="entry name" value="PAS domain"/>
    <property type="match status" value="2"/>
</dbReference>
<evidence type="ECO:0000256" key="16">
    <source>
        <dbReference type="SAM" id="Coils"/>
    </source>
</evidence>
<dbReference type="InterPro" id="IPR000014">
    <property type="entry name" value="PAS"/>
</dbReference>
<keyword evidence="8" id="KW-0288">FMN</keyword>
<dbReference type="PANTHER" id="PTHR24422:SF27">
    <property type="entry name" value="PROTEIN-GLUTAMATE O-METHYLTRANSFERASE"/>
    <property type="match status" value="1"/>
</dbReference>
<feature type="active site" evidence="15">
    <location>
        <position position="15"/>
    </location>
</feature>
<protein>
    <recommendedName>
        <fullName evidence="3">Blue-light-activated histidine kinase</fullName>
        <ecNumber evidence="2">2.7.13.3</ecNumber>
    </recommendedName>
</protein>
<dbReference type="CDD" id="cd16434">
    <property type="entry name" value="CheB-CheR_fusion"/>
    <property type="match status" value="1"/>
</dbReference>
<keyword evidence="12" id="KW-0067">ATP-binding</keyword>
<dbReference type="Gene3D" id="3.30.565.10">
    <property type="entry name" value="Histidine kinase-like ATPase, C-terminal domain"/>
    <property type="match status" value="1"/>
</dbReference>
<keyword evidence="22" id="KW-0489">Methyltransferase</keyword>
<feature type="domain" description="PAS" evidence="18">
    <location>
        <begin position="843"/>
        <end position="899"/>
    </location>
</feature>
<evidence type="ECO:0000256" key="2">
    <source>
        <dbReference type="ARBA" id="ARBA00012438"/>
    </source>
</evidence>
<dbReference type="SMART" id="SM00091">
    <property type="entry name" value="PAS"/>
    <property type="match status" value="3"/>
</dbReference>
<comment type="caution">
    <text evidence="22">The sequence shown here is derived from an EMBL/GenBank/DDBJ whole genome shotgun (WGS) entry which is preliminary data.</text>
</comment>
<feature type="coiled-coil region" evidence="16">
    <location>
        <begin position="639"/>
        <end position="726"/>
    </location>
</feature>
<dbReference type="SUPFAM" id="SSF55785">
    <property type="entry name" value="PYP-like sensor domain (PAS domain)"/>
    <property type="match status" value="2"/>
</dbReference>
<name>A0ABS4QZG8_9HYPH</name>
<keyword evidence="15 22" id="KW-0378">Hydrolase</keyword>
<dbReference type="EMBL" id="JAGILA010000002">
    <property type="protein sequence ID" value="MBP2236037.1"/>
    <property type="molecule type" value="Genomic_DNA"/>
</dbReference>
<evidence type="ECO:0000256" key="15">
    <source>
        <dbReference type="PROSITE-ProRule" id="PRU00050"/>
    </source>
</evidence>
<evidence type="ECO:0000256" key="5">
    <source>
        <dbReference type="ARBA" id="ARBA00022553"/>
    </source>
</evidence>
<evidence type="ECO:0000256" key="10">
    <source>
        <dbReference type="ARBA" id="ARBA00022741"/>
    </source>
</evidence>
<feature type="active site" evidence="15">
    <location>
        <position position="133"/>
    </location>
</feature>
<keyword evidence="5" id="KW-0597">Phosphoprotein</keyword>
<dbReference type="SMART" id="SM00138">
    <property type="entry name" value="MeTrc"/>
    <property type="match status" value="1"/>
</dbReference>
<evidence type="ECO:0000256" key="1">
    <source>
        <dbReference type="ARBA" id="ARBA00000085"/>
    </source>
</evidence>
<keyword evidence="14" id="KW-0675">Receptor</keyword>
<evidence type="ECO:0000256" key="8">
    <source>
        <dbReference type="ARBA" id="ARBA00022643"/>
    </source>
</evidence>
<dbReference type="InterPro" id="IPR000673">
    <property type="entry name" value="Sig_transdc_resp-reg_Me-estase"/>
</dbReference>
<dbReference type="Proteomes" id="UP000730739">
    <property type="component" value="Unassembled WGS sequence"/>
</dbReference>
<feature type="coiled-coil region" evidence="16">
    <location>
        <begin position="827"/>
        <end position="854"/>
    </location>
</feature>
<dbReference type="InterPro" id="IPR035909">
    <property type="entry name" value="CheB_C"/>
</dbReference>
<keyword evidence="6" id="KW-0716">Sensory transduction</keyword>
<evidence type="ECO:0000259" key="18">
    <source>
        <dbReference type="PROSITE" id="PS50112"/>
    </source>
</evidence>
<dbReference type="CDD" id="cd00130">
    <property type="entry name" value="PAS"/>
    <property type="match status" value="2"/>
</dbReference>
<dbReference type="InterPro" id="IPR001610">
    <property type="entry name" value="PAC"/>
</dbReference>
<dbReference type="SUPFAM" id="SSF52738">
    <property type="entry name" value="Methylesterase CheB, C-terminal domain"/>
    <property type="match status" value="1"/>
</dbReference>
<keyword evidence="9 22" id="KW-0808">Transferase</keyword>
<evidence type="ECO:0000256" key="6">
    <source>
        <dbReference type="ARBA" id="ARBA00022606"/>
    </source>
</evidence>
<dbReference type="InterPro" id="IPR022642">
    <property type="entry name" value="CheR_C"/>
</dbReference>
<keyword evidence="4" id="KW-0600">Photoreceptor protein</keyword>
<feature type="domain" description="CheB-type methylesterase" evidence="20">
    <location>
        <begin position="9"/>
        <end position="191"/>
    </location>
</feature>
<dbReference type="RefSeq" id="WP_209602188.1">
    <property type="nucleotide sequence ID" value="NZ_JAGILA010000002.1"/>
</dbReference>
<feature type="domain" description="CheR-type methyltransferase" evidence="21">
    <location>
        <begin position="195"/>
        <end position="469"/>
    </location>
</feature>
<dbReference type="GO" id="GO:0008984">
    <property type="term" value="F:protein-glutamate methylesterase activity"/>
    <property type="evidence" value="ECO:0007669"/>
    <property type="project" value="UniProtKB-EC"/>
</dbReference>
<proteinExistence type="predicted"/>
<evidence type="ECO:0000256" key="3">
    <source>
        <dbReference type="ARBA" id="ARBA00021740"/>
    </source>
</evidence>
<dbReference type="SMART" id="SM00086">
    <property type="entry name" value="PAC"/>
    <property type="match status" value="2"/>
</dbReference>
<dbReference type="InterPro" id="IPR050903">
    <property type="entry name" value="Bact_Chemotaxis_MeTrfase"/>
</dbReference>
<dbReference type="SUPFAM" id="SSF53335">
    <property type="entry name" value="S-adenosyl-L-methionine-dependent methyltransferases"/>
    <property type="match status" value="1"/>
</dbReference>
<feature type="active site" evidence="15">
    <location>
        <position position="42"/>
    </location>
</feature>
<evidence type="ECO:0000256" key="17">
    <source>
        <dbReference type="SAM" id="MobiDB-lite"/>
    </source>
</evidence>
<dbReference type="SUPFAM" id="SSF55874">
    <property type="entry name" value="ATPase domain of HSP90 chaperone/DNA topoisomerase II/histidine kinase"/>
    <property type="match status" value="1"/>
</dbReference>
<evidence type="ECO:0000259" key="19">
    <source>
        <dbReference type="PROSITE" id="PS50113"/>
    </source>
</evidence>
<dbReference type="PROSITE" id="PS50113">
    <property type="entry name" value="PAC"/>
    <property type="match status" value="1"/>
</dbReference>
<dbReference type="Pfam" id="PF03705">
    <property type="entry name" value="CheR_N"/>
    <property type="match status" value="1"/>
</dbReference>
<keyword evidence="16" id="KW-0175">Coiled coil</keyword>
<dbReference type="Pfam" id="PF13596">
    <property type="entry name" value="PAS_10"/>
    <property type="match status" value="1"/>
</dbReference>
<dbReference type="SMART" id="SM00911">
    <property type="entry name" value="HWE_HK"/>
    <property type="match status" value="1"/>
</dbReference>
<dbReference type="InterPro" id="IPR036890">
    <property type="entry name" value="HATPase_C_sf"/>
</dbReference>
<reference evidence="22 23" key="1">
    <citation type="submission" date="2021-03" db="EMBL/GenBank/DDBJ databases">
        <title>Genomic Encyclopedia of Type Strains, Phase IV (KMG-IV): sequencing the most valuable type-strain genomes for metagenomic binning, comparative biology and taxonomic classification.</title>
        <authorList>
            <person name="Goeker M."/>
        </authorList>
    </citation>
    <scope>NUCLEOTIDE SEQUENCE [LARGE SCALE GENOMIC DNA]</scope>
    <source>
        <strain evidence="22 23">DSM 13372</strain>
    </source>
</reference>
<keyword evidence="11" id="KW-0418">Kinase</keyword>
<evidence type="ECO:0000313" key="22">
    <source>
        <dbReference type="EMBL" id="MBP2236037.1"/>
    </source>
</evidence>
<dbReference type="NCBIfam" id="TIGR00229">
    <property type="entry name" value="sensory_box"/>
    <property type="match status" value="2"/>
</dbReference>
<evidence type="ECO:0000256" key="14">
    <source>
        <dbReference type="ARBA" id="ARBA00023170"/>
    </source>
</evidence>
<gene>
    <name evidence="22" type="ORF">J2Z31_002529</name>
</gene>
<dbReference type="InterPro" id="IPR000700">
    <property type="entry name" value="PAS-assoc_C"/>
</dbReference>
<comment type="catalytic activity">
    <reaction evidence="1">
        <text>ATP + protein L-histidine = ADP + protein N-phospho-L-histidine.</text>
        <dbReference type="EC" id="2.7.13.3"/>
    </reaction>
</comment>
<dbReference type="InterPro" id="IPR011102">
    <property type="entry name" value="Sig_transdc_His_kinase_HWE"/>
</dbReference>
<dbReference type="Pfam" id="PF13426">
    <property type="entry name" value="PAS_9"/>
    <property type="match status" value="1"/>
</dbReference>
<evidence type="ECO:0000256" key="11">
    <source>
        <dbReference type="ARBA" id="ARBA00022777"/>
    </source>
</evidence>
<dbReference type="Pfam" id="PF01339">
    <property type="entry name" value="CheB_methylest"/>
    <property type="match status" value="1"/>
</dbReference>
<dbReference type="PRINTS" id="PR00996">
    <property type="entry name" value="CHERMTFRASE"/>
</dbReference>
<dbReference type="InterPro" id="IPR029063">
    <property type="entry name" value="SAM-dependent_MTases_sf"/>
</dbReference>
<evidence type="ECO:0000256" key="13">
    <source>
        <dbReference type="ARBA" id="ARBA00022991"/>
    </source>
</evidence>
<evidence type="ECO:0000256" key="7">
    <source>
        <dbReference type="ARBA" id="ARBA00022630"/>
    </source>
</evidence>
<dbReference type="Gene3D" id="3.40.50.180">
    <property type="entry name" value="Methylesterase CheB, C-terminal domain"/>
    <property type="match status" value="1"/>
</dbReference>
<dbReference type="Gene3D" id="3.40.50.150">
    <property type="entry name" value="Vaccinia Virus protein VP39"/>
    <property type="match status" value="1"/>
</dbReference>
<dbReference type="Pfam" id="PF01739">
    <property type="entry name" value="CheR"/>
    <property type="match status" value="1"/>
</dbReference>
<organism evidence="22 23">
    <name type="scientific">Sinorhizobium kostiense</name>
    <dbReference type="NCBI Taxonomy" id="76747"/>
    <lineage>
        <taxon>Bacteria</taxon>
        <taxon>Pseudomonadati</taxon>
        <taxon>Pseudomonadota</taxon>
        <taxon>Alphaproteobacteria</taxon>
        <taxon>Hyphomicrobiales</taxon>
        <taxon>Rhizobiaceae</taxon>
        <taxon>Sinorhizobium/Ensifer group</taxon>
        <taxon>Sinorhizobium</taxon>
    </lineage>
</organism>
<dbReference type="InterPro" id="IPR035965">
    <property type="entry name" value="PAS-like_dom_sf"/>
</dbReference>
<evidence type="ECO:0000256" key="9">
    <source>
        <dbReference type="ARBA" id="ARBA00022679"/>
    </source>
</evidence>
<keyword evidence="23" id="KW-1185">Reference proteome</keyword>
<evidence type="ECO:0000256" key="12">
    <source>
        <dbReference type="ARBA" id="ARBA00022840"/>
    </source>
</evidence>
<dbReference type="GO" id="GO:0008983">
    <property type="term" value="F:protein-glutamate O-methyltransferase activity"/>
    <property type="evidence" value="ECO:0007669"/>
    <property type="project" value="UniProtKB-EC"/>
</dbReference>
<dbReference type="PROSITE" id="PS50122">
    <property type="entry name" value="CHEB"/>
    <property type="match status" value="1"/>
</dbReference>
<keyword evidence="10" id="KW-0547">Nucleotide-binding</keyword>
<dbReference type="SUPFAM" id="SSF47757">
    <property type="entry name" value="Chemotaxis receptor methyltransferase CheR, N-terminal domain"/>
    <property type="match status" value="1"/>
</dbReference>
<dbReference type="InterPro" id="IPR022641">
    <property type="entry name" value="CheR_N"/>
</dbReference>
<feature type="region of interest" description="Disordered" evidence="17">
    <location>
        <begin position="482"/>
        <end position="501"/>
    </location>
</feature>
<dbReference type="Pfam" id="PF07536">
    <property type="entry name" value="HWE_HK"/>
    <property type="match status" value="1"/>
</dbReference>
<dbReference type="PROSITE" id="PS50112">
    <property type="entry name" value="PAS"/>
    <property type="match status" value="1"/>
</dbReference>
<dbReference type="EC" id="2.7.13.3" evidence="2"/>
<evidence type="ECO:0000259" key="20">
    <source>
        <dbReference type="PROSITE" id="PS50122"/>
    </source>
</evidence>
<sequence>MEQEEHPPIVGIGASAGSVRALQTFFDELPDDTGAAFVVIVHLSPDNRSELGNILATRTRMPVKQVADQARLEGNHVYVIAPNRRLKIADGMIAALPFEETQAHRAPIDLFFRSLAEQDGTAYAVILTGAGSDGAIGVRAIKEAGGIVLVQDPDEAEYASMPRNAIATEAADFVLPIRDIPDRLGELISSRATAASARNLSGDEDVLGRILTHVRVRTGHDFSQYKRGTILRRIGRRAQVSRKETLGEYYAYLRENPEEAQALLSDFLISVTTFFRDPAAFQSLAQNAIPLLFEGKNADSSIRVWVPGCATGEETYTIGILLLEEAARRDLTPEIQVFGSDLDSAALSIAREGRFPAAIEADLTEERLRRFFQQEGEHYRVRRELRDIVLFASHSLLRDPPFSHLDMISCRNLLIYLDRQLQQQVCNTFHYALNPGGFLFLGSSESADHPAGLFRTVDREARIYRSVASAGRPALPVFLGPHQPAERAPQVPRPPSPAGNVSEATLHRQMLERVAPPSMLVDEGHRAIHLSENAGRFLRPSGGPVSTDATDLVREEFRFDLRSALHRAFERNEATLTMPILAQLDGQPHRVYIQVKPVTERGDAAPHALVLFIEGEPIDQPGEAPTETPDDRPAMSQTVRQLQKELQLAQSRLRMTREESEAANEELRAANEELQSMNEEYRSTAEELETSKEELQSINEELQTVNNELKLKLESVSRAHSDLQNLMAATDVATLFVNQSLRIKRFTPRLMEIFNVTMNDEGRPITDFTHQLDYQSLANDARSVLKDLTPVEHEVRSGNGRWYLVRMRPYRTIDDKIDGIVATFVDITERRRAEENARESKQRLEQEMRLVELSRSPIFVWDFDDGISQWNRGSEELYGYSREEVLGKQKESLLKTVVPGSSFDALRQTLLEKGHWSGELRHTTKEGRVLTVESQIELLPLGDRRLVLESTRDVTELRHWERRRQLLLSELSHRVKNTLAVVQSLARQTLRTADSNEDFVERFEGRLSALAASHKLLVASDWRGAELGALALSQLEAYGGTDRQRLRIEGENVALPPDIATPFGLVLHELATNAAKYGAFSTADGQVILTWKLRNNGHHLVVTWKERGGPPVKPPEKQGFGGVLIERSLPGGAVRREFRPDGIVCTIEIELPETPQDDAEY</sequence>